<dbReference type="Proteomes" id="UP000244338">
    <property type="component" value="Unassembled WGS sequence"/>
</dbReference>
<evidence type="ECO:0000313" key="2">
    <source>
        <dbReference type="EMBL" id="PTQ57245.1"/>
    </source>
</evidence>
<dbReference type="InterPro" id="IPR011397">
    <property type="entry name" value="YhfC"/>
</dbReference>
<evidence type="ECO:0008006" key="4">
    <source>
        <dbReference type="Google" id="ProtNLM"/>
    </source>
</evidence>
<dbReference type="EMBL" id="PEBX01000010">
    <property type="protein sequence ID" value="PTQ57245.1"/>
    <property type="molecule type" value="Genomic_DNA"/>
</dbReference>
<keyword evidence="1" id="KW-1133">Transmembrane helix</keyword>
<sequence>MIEAHRRQMSEQYRKRLGGGQMTPALSGLVLQIIVYVLVFGGLLVWVVRNKWFSWQPFGSGILVFVVFVLILEQIVHSLMIAPPAGEGSFPHLRWSDSPLLYALYGAFMAGVFEEGGRIIAFFLLIPRRHKYGDGFVYGLGHGGAELLLIGLVSAINALVLIMTVSSEGAQPILQNIPADQLKIIEQSARTIQETPFFMFIIGLLERFAALFIQIALSLFVLLGIRQKRYLVFPAAILLHALVDFMPALYQAGIIRNIWIVEGVVWIFGILALGFVFGSRRLFQAAP</sequence>
<dbReference type="AlphaFoldDB" id="A0A2R6Y3N8"/>
<feature type="transmembrane region" description="Helical" evidence="1">
    <location>
        <begin position="230"/>
        <end position="252"/>
    </location>
</feature>
<evidence type="ECO:0000313" key="3">
    <source>
        <dbReference type="Proteomes" id="UP000244338"/>
    </source>
</evidence>
<keyword evidence="1" id="KW-0472">Membrane</keyword>
<feature type="transmembrane region" description="Helical" evidence="1">
    <location>
        <begin position="60"/>
        <end position="82"/>
    </location>
</feature>
<evidence type="ECO:0000256" key="1">
    <source>
        <dbReference type="SAM" id="Phobius"/>
    </source>
</evidence>
<organism evidence="2 3">
    <name type="scientific">Candidatus Carbonibacillus altaicus</name>
    <dbReference type="NCBI Taxonomy" id="2163959"/>
    <lineage>
        <taxon>Bacteria</taxon>
        <taxon>Bacillati</taxon>
        <taxon>Bacillota</taxon>
        <taxon>Bacilli</taxon>
        <taxon>Bacillales</taxon>
        <taxon>Candidatus Carbonibacillus</taxon>
    </lineage>
</organism>
<reference evidence="3" key="1">
    <citation type="journal article" date="2018" name="Sci. Rep.">
        <title>Lignite coal burning seam in the remote Altai Mountains harbors a hydrogen-driven thermophilic microbial community.</title>
        <authorList>
            <person name="Kadnikov V.V."/>
            <person name="Mardanov A.V."/>
            <person name="Ivasenko D.A."/>
            <person name="Antsiferov D.V."/>
            <person name="Beletsky A.V."/>
            <person name="Karnachuk O.V."/>
            <person name="Ravin N.V."/>
        </authorList>
    </citation>
    <scope>NUCLEOTIDE SEQUENCE [LARGE SCALE GENOMIC DNA]</scope>
</reference>
<gene>
    <name evidence="2" type="ORF">BSOLF_2010</name>
</gene>
<keyword evidence="1" id="KW-0812">Transmembrane</keyword>
<feature type="transmembrane region" description="Helical" evidence="1">
    <location>
        <begin position="258"/>
        <end position="278"/>
    </location>
</feature>
<dbReference type="PIRSF" id="PIRSF033101">
    <property type="entry name" value="UCP033101"/>
    <property type="match status" value="1"/>
</dbReference>
<proteinExistence type="predicted"/>
<dbReference type="Pfam" id="PF10086">
    <property type="entry name" value="YhfC"/>
    <property type="match status" value="1"/>
</dbReference>
<feature type="transmembrane region" description="Helical" evidence="1">
    <location>
        <begin position="147"/>
        <end position="166"/>
    </location>
</feature>
<comment type="caution">
    <text evidence="2">The sequence shown here is derived from an EMBL/GenBank/DDBJ whole genome shotgun (WGS) entry which is preliminary data.</text>
</comment>
<accession>A0A2R6Y3N8</accession>
<feature type="transmembrane region" description="Helical" evidence="1">
    <location>
        <begin position="197"/>
        <end position="223"/>
    </location>
</feature>
<feature type="transmembrane region" description="Helical" evidence="1">
    <location>
        <begin position="102"/>
        <end position="126"/>
    </location>
</feature>
<name>A0A2R6Y3N8_9BACL</name>
<protein>
    <recommendedName>
        <fullName evidence="4">YhfC family intramembrane metalloprotease</fullName>
    </recommendedName>
</protein>
<feature type="transmembrane region" description="Helical" evidence="1">
    <location>
        <begin position="25"/>
        <end position="48"/>
    </location>
</feature>